<evidence type="ECO:0000256" key="17">
    <source>
        <dbReference type="HAMAP-Rule" id="MF_00037"/>
    </source>
</evidence>
<dbReference type="NCBIfam" id="TIGR00179">
    <property type="entry name" value="murB"/>
    <property type="match status" value="1"/>
</dbReference>
<evidence type="ECO:0000256" key="12">
    <source>
        <dbReference type="ARBA" id="ARBA00022984"/>
    </source>
</evidence>
<evidence type="ECO:0000256" key="16">
    <source>
        <dbReference type="ARBA" id="ARBA00048914"/>
    </source>
</evidence>
<feature type="active site" description="Proton donor" evidence="17">
    <location>
        <position position="243"/>
    </location>
</feature>
<keyword evidence="8 17" id="KW-0285">Flavoprotein</keyword>
<dbReference type="GO" id="GO:0005829">
    <property type="term" value="C:cytosol"/>
    <property type="evidence" value="ECO:0007669"/>
    <property type="project" value="TreeGrafter"/>
</dbReference>
<evidence type="ECO:0000256" key="13">
    <source>
        <dbReference type="ARBA" id="ARBA00023002"/>
    </source>
</evidence>
<dbReference type="Pfam" id="PF01565">
    <property type="entry name" value="FAD_binding_4"/>
    <property type="match status" value="1"/>
</dbReference>
<keyword evidence="11 17" id="KW-0133">Cell shape</keyword>
<gene>
    <name evidence="17" type="primary">murB</name>
    <name evidence="19" type="ORF">KG104_14620</name>
</gene>
<comment type="cofactor">
    <cofactor evidence="1 17">
        <name>FAD</name>
        <dbReference type="ChEBI" id="CHEBI:57692"/>
    </cofactor>
</comment>
<dbReference type="SUPFAM" id="SSF56176">
    <property type="entry name" value="FAD-binding/transporter-associated domain-like"/>
    <property type="match status" value="1"/>
</dbReference>
<dbReference type="InterPro" id="IPR016167">
    <property type="entry name" value="FAD-bd_PCMH_sub1"/>
</dbReference>
<evidence type="ECO:0000256" key="15">
    <source>
        <dbReference type="ARBA" id="ARBA00023316"/>
    </source>
</evidence>
<dbReference type="GO" id="GO:0071949">
    <property type="term" value="F:FAD binding"/>
    <property type="evidence" value="ECO:0007669"/>
    <property type="project" value="InterPro"/>
</dbReference>
<organism evidence="19 20">
    <name type="scientific">Arthrobacter sunyaminii</name>
    <dbReference type="NCBI Taxonomy" id="2816859"/>
    <lineage>
        <taxon>Bacteria</taxon>
        <taxon>Bacillati</taxon>
        <taxon>Actinomycetota</taxon>
        <taxon>Actinomycetes</taxon>
        <taxon>Micrococcales</taxon>
        <taxon>Micrococcaceae</taxon>
        <taxon>Arthrobacter</taxon>
    </lineage>
</organism>
<dbReference type="InterPro" id="IPR011601">
    <property type="entry name" value="MurB_C"/>
</dbReference>
<dbReference type="PANTHER" id="PTHR21071">
    <property type="entry name" value="UDP-N-ACETYLENOLPYRUVOYLGLUCOSAMINE REDUCTASE"/>
    <property type="match status" value="1"/>
</dbReference>
<feature type="domain" description="FAD-binding PCMH-type" evidence="18">
    <location>
        <begin position="14"/>
        <end position="188"/>
    </location>
</feature>
<dbReference type="GO" id="GO:0071555">
    <property type="term" value="P:cell wall organization"/>
    <property type="evidence" value="ECO:0007669"/>
    <property type="project" value="UniProtKB-KW"/>
</dbReference>
<comment type="function">
    <text evidence="2 17">Cell wall formation.</text>
</comment>
<evidence type="ECO:0000256" key="1">
    <source>
        <dbReference type="ARBA" id="ARBA00001974"/>
    </source>
</evidence>
<comment type="subcellular location">
    <subcellularLocation>
        <location evidence="3 17">Cytoplasm</location>
    </subcellularLocation>
</comment>
<dbReference type="Pfam" id="PF02873">
    <property type="entry name" value="MurB_C"/>
    <property type="match status" value="1"/>
</dbReference>
<evidence type="ECO:0000256" key="7">
    <source>
        <dbReference type="ARBA" id="ARBA00022618"/>
    </source>
</evidence>
<reference evidence="19" key="1">
    <citation type="submission" date="2021-06" db="EMBL/GenBank/DDBJ databases">
        <title>Novel species in genus Arthrobacter.</title>
        <authorList>
            <person name="Zhang G."/>
        </authorList>
    </citation>
    <scope>NUCLEOTIDE SEQUENCE</scope>
    <source>
        <strain evidence="19">Zg-ZUI122</strain>
    </source>
</reference>
<dbReference type="Proteomes" id="UP000680588">
    <property type="component" value="Chromosome"/>
</dbReference>
<evidence type="ECO:0000313" key="20">
    <source>
        <dbReference type="Proteomes" id="UP000680588"/>
    </source>
</evidence>
<keyword evidence="15 17" id="KW-0961">Cell wall biogenesis/degradation</keyword>
<keyword evidence="13 17" id="KW-0560">Oxidoreductase</keyword>
<evidence type="ECO:0000256" key="5">
    <source>
        <dbReference type="ARBA" id="ARBA00010485"/>
    </source>
</evidence>
<keyword evidence="7 17" id="KW-0132">Cell division</keyword>
<dbReference type="GO" id="GO:0051301">
    <property type="term" value="P:cell division"/>
    <property type="evidence" value="ECO:0007669"/>
    <property type="project" value="UniProtKB-KW"/>
</dbReference>
<keyword evidence="20" id="KW-1185">Reference proteome</keyword>
<sequence>MTSLPLASLTTSRVGGPARRYINAETEDELIGAVRAADEAKEPLLIVGGGSNLLISDAGFDGAVVHVATRGLEFTEDKNTVTVRAQAGHPWDELVAETLRRGCSGLEALSGIPGLAGATPVQNVGAYGADVSHSITGVRAWDRETRTVVQFTNEELQFGYRDSVLKRATVNGSPRYVVLTVDFGLTRGMESAPVRYAELARALGVEAGERAAAEDVRREVLRLRAGKGMVLDPEDPDTWSTGSFFTNPVVSEEEAAHLPPEAPRYPVEQPGMVKLSAAWLIDRSGFPKGFGLPETGQGAELAGGRASLSTKHTLAVTNRGNASAEDLLAVARAVADGVDEAFGLRLHPEPLLINCSL</sequence>
<proteinExistence type="inferred from homology"/>
<dbReference type="InterPro" id="IPR016166">
    <property type="entry name" value="FAD-bd_PCMH"/>
</dbReference>
<evidence type="ECO:0000256" key="10">
    <source>
        <dbReference type="ARBA" id="ARBA00022857"/>
    </source>
</evidence>
<keyword evidence="10 17" id="KW-0521">NADP</keyword>
<comment type="pathway">
    <text evidence="4 17">Cell wall biogenesis; peptidoglycan biosynthesis.</text>
</comment>
<keyword evidence="6 17" id="KW-0963">Cytoplasm</keyword>
<accession>A0A975S926</accession>
<dbReference type="InterPro" id="IPR003170">
    <property type="entry name" value="MurB"/>
</dbReference>
<evidence type="ECO:0000256" key="3">
    <source>
        <dbReference type="ARBA" id="ARBA00004496"/>
    </source>
</evidence>
<feature type="active site" evidence="17">
    <location>
        <position position="349"/>
    </location>
</feature>
<dbReference type="InterPro" id="IPR016169">
    <property type="entry name" value="FAD-bd_PCMH_sub2"/>
</dbReference>
<dbReference type="PROSITE" id="PS51387">
    <property type="entry name" value="FAD_PCMH"/>
    <property type="match status" value="1"/>
</dbReference>
<evidence type="ECO:0000256" key="2">
    <source>
        <dbReference type="ARBA" id="ARBA00003921"/>
    </source>
</evidence>
<dbReference type="EMBL" id="CP076456">
    <property type="protein sequence ID" value="QWQ38081.1"/>
    <property type="molecule type" value="Genomic_DNA"/>
</dbReference>
<dbReference type="NCBIfam" id="NF010478">
    <property type="entry name" value="PRK13903.1"/>
    <property type="match status" value="1"/>
</dbReference>
<dbReference type="Gene3D" id="3.90.78.10">
    <property type="entry name" value="UDP-N-acetylenolpyruvoylglucosamine reductase, C-terminal domain"/>
    <property type="match status" value="1"/>
</dbReference>
<keyword evidence="14 17" id="KW-0131">Cell cycle</keyword>
<dbReference type="GO" id="GO:0008762">
    <property type="term" value="F:UDP-N-acetylmuramate dehydrogenase activity"/>
    <property type="evidence" value="ECO:0007669"/>
    <property type="project" value="UniProtKB-UniRule"/>
</dbReference>
<evidence type="ECO:0000256" key="8">
    <source>
        <dbReference type="ARBA" id="ARBA00022630"/>
    </source>
</evidence>
<keyword evidence="12 17" id="KW-0573">Peptidoglycan synthesis</keyword>
<dbReference type="HAMAP" id="MF_00037">
    <property type="entry name" value="MurB"/>
    <property type="match status" value="1"/>
</dbReference>
<dbReference type="SUPFAM" id="SSF56194">
    <property type="entry name" value="Uridine diphospho-N-Acetylenolpyruvylglucosamine reductase, MurB, C-terminal domain"/>
    <property type="match status" value="1"/>
</dbReference>
<dbReference type="PANTHER" id="PTHR21071:SF4">
    <property type="entry name" value="UDP-N-ACETYLENOLPYRUVOYLGLUCOSAMINE REDUCTASE"/>
    <property type="match status" value="1"/>
</dbReference>
<name>A0A975S926_9MICC</name>
<dbReference type="InterPro" id="IPR036635">
    <property type="entry name" value="MurB_C_sf"/>
</dbReference>
<dbReference type="InterPro" id="IPR006094">
    <property type="entry name" value="Oxid_FAD_bind_N"/>
</dbReference>
<dbReference type="KEGG" id="asun:KG104_14620"/>
<dbReference type="GO" id="GO:0009252">
    <property type="term" value="P:peptidoglycan biosynthetic process"/>
    <property type="evidence" value="ECO:0007669"/>
    <property type="project" value="UniProtKB-UniRule"/>
</dbReference>
<evidence type="ECO:0000256" key="9">
    <source>
        <dbReference type="ARBA" id="ARBA00022827"/>
    </source>
</evidence>
<dbReference type="AlphaFoldDB" id="A0A975S926"/>
<protein>
    <recommendedName>
        <fullName evidence="17">UDP-N-acetylenolpyruvoylglucosamine reductase</fullName>
        <ecNumber evidence="17">1.3.1.98</ecNumber>
    </recommendedName>
    <alternativeName>
        <fullName evidence="17">UDP-N-acetylmuramate dehydrogenase</fullName>
    </alternativeName>
</protein>
<evidence type="ECO:0000313" key="19">
    <source>
        <dbReference type="EMBL" id="QWQ38081.1"/>
    </source>
</evidence>
<dbReference type="GO" id="GO:0008360">
    <property type="term" value="P:regulation of cell shape"/>
    <property type="evidence" value="ECO:0007669"/>
    <property type="project" value="UniProtKB-KW"/>
</dbReference>
<dbReference type="Gene3D" id="3.30.43.10">
    <property type="entry name" value="Uridine Diphospho-n-acetylenolpyruvylglucosamine Reductase, domain 2"/>
    <property type="match status" value="1"/>
</dbReference>
<dbReference type="InterPro" id="IPR036318">
    <property type="entry name" value="FAD-bd_PCMH-like_sf"/>
</dbReference>
<dbReference type="Gene3D" id="3.30.465.10">
    <property type="match status" value="1"/>
</dbReference>
<evidence type="ECO:0000259" key="18">
    <source>
        <dbReference type="PROSITE" id="PS51387"/>
    </source>
</evidence>
<dbReference type="RefSeq" id="WP_104053685.1">
    <property type="nucleotide sequence ID" value="NZ_CP076456.1"/>
</dbReference>
<evidence type="ECO:0000256" key="4">
    <source>
        <dbReference type="ARBA" id="ARBA00004752"/>
    </source>
</evidence>
<evidence type="ECO:0000256" key="14">
    <source>
        <dbReference type="ARBA" id="ARBA00023306"/>
    </source>
</evidence>
<evidence type="ECO:0000256" key="11">
    <source>
        <dbReference type="ARBA" id="ARBA00022960"/>
    </source>
</evidence>
<keyword evidence="9 17" id="KW-0274">FAD</keyword>
<feature type="active site" evidence="17">
    <location>
        <position position="161"/>
    </location>
</feature>
<comment type="catalytic activity">
    <reaction evidence="16 17">
        <text>UDP-N-acetyl-alpha-D-muramate + NADP(+) = UDP-N-acetyl-3-O-(1-carboxyvinyl)-alpha-D-glucosamine + NADPH + H(+)</text>
        <dbReference type="Rhea" id="RHEA:12248"/>
        <dbReference type="ChEBI" id="CHEBI:15378"/>
        <dbReference type="ChEBI" id="CHEBI:57783"/>
        <dbReference type="ChEBI" id="CHEBI:58349"/>
        <dbReference type="ChEBI" id="CHEBI:68483"/>
        <dbReference type="ChEBI" id="CHEBI:70757"/>
        <dbReference type="EC" id="1.3.1.98"/>
    </reaction>
</comment>
<evidence type="ECO:0000256" key="6">
    <source>
        <dbReference type="ARBA" id="ARBA00022490"/>
    </source>
</evidence>
<comment type="similarity">
    <text evidence="5 17">Belongs to the MurB family.</text>
</comment>
<dbReference type="EC" id="1.3.1.98" evidence="17"/>